<name>A0ABR7UDP8_9BRAD</name>
<reference evidence="1 2" key="1">
    <citation type="journal article" date="2020" name="Arch. Microbiol.">
        <title>Bradyrhizobium campsiandrae sp. nov., a nitrogen-fixing bacterial strain isolated from a native leguminous tree from the Amazon adapted to flooded conditions.</title>
        <authorList>
            <person name="Cabral Michel D."/>
            <person name="Martins da Costa E."/>
            <person name="Azarias Guimaraes A."/>
            <person name="Soares de Carvalho T."/>
            <person name="Santos de Castro Caputo P."/>
            <person name="Willems A."/>
            <person name="de Souza Moreira F.M."/>
        </authorList>
    </citation>
    <scope>NUCLEOTIDE SEQUENCE [LARGE SCALE GENOMIC DNA]</scope>
    <source>
        <strain evidence="2">INPA 384B</strain>
    </source>
</reference>
<keyword evidence="2" id="KW-1185">Reference proteome</keyword>
<dbReference type="Proteomes" id="UP000639516">
    <property type="component" value="Unassembled WGS sequence"/>
</dbReference>
<evidence type="ECO:0008006" key="3">
    <source>
        <dbReference type="Google" id="ProtNLM"/>
    </source>
</evidence>
<evidence type="ECO:0000313" key="2">
    <source>
        <dbReference type="Proteomes" id="UP000639516"/>
    </source>
</evidence>
<dbReference type="RefSeq" id="WP_188104393.1">
    <property type="nucleotide sequence ID" value="NZ_JAANIH010000039.1"/>
</dbReference>
<protein>
    <recommendedName>
        <fullName evidence="3">DUF3861 domain-containing protein</fullName>
    </recommendedName>
</protein>
<accession>A0ABR7UDP8</accession>
<evidence type="ECO:0000313" key="1">
    <source>
        <dbReference type="EMBL" id="MBC9981750.1"/>
    </source>
</evidence>
<organism evidence="1 2">
    <name type="scientific">Bradyrhizobium campsiandrae</name>
    <dbReference type="NCBI Taxonomy" id="1729892"/>
    <lineage>
        <taxon>Bacteria</taxon>
        <taxon>Pseudomonadati</taxon>
        <taxon>Pseudomonadota</taxon>
        <taxon>Alphaproteobacteria</taxon>
        <taxon>Hyphomicrobiales</taxon>
        <taxon>Nitrobacteraceae</taxon>
        <taxon>Bradyrhizobium</taxon>
    </lineage>
</organism>
<sequence>MSKPIPDRAEIALEYPDKFYAGTFEHSSRFEARLDGSGVALILEHPGAEDVRKSVHLHLNFGLLAGILRELAASVAAIPKDDIAHRKLLADAVDELRQALKAP</sequence>
<proteinExistence type="predicted"/>
<dbReference type="EMBL" id="JAATTO010000041">
    <property type="protein sequence ID" value="MBC9981750.1"/>
    <property type="molecule type" value="Genomic_DNA"/>
</dbReference>
<gene>
    <name evidence="1" type="ORF">HA482_26430</name>
</gene>
<comment type="caution">
    <text evidence="1">The sequence shown here is derived from an EMBL/GenBank/DDBJ whole genome shotgun (WGS) entry which is preliminary data.</text>
</comment>